<evidence type="ECO:0000259" key="4">
    <source>
        <dbReference type="SMART" id="SM00563"/>
    </source>
</evidence>
<keyword evidence="3" id="KW-1133">Transmembrane helix</keyword>
<dbReference type="GO" id="GO:0003841">
    <property type="term" value="F:1-acylglycerol-3-phosphate O-acyltransferase activity"/>
    <property type="evidence" value="ECO:0007669"/>
    <property type="project" value="TreeGrafter"/>
</dbReference>
<proteinExistence type="predicted"/>
<evidence type="ECO:0000256" key="2">
    <source>
        <dbReference type="ARBA" id="ARBA00023315"/>
    </source>
</evidence>
<dbReference type="CDD" id="cd07989">
    <property type="entry name" value="LPLAT_AGPAT-like"/>
    <property type="match status" value="1"/>
</dbReference>
<evidence type="ECO:0000256" key="1">
    <source>
        <dbReference type="ARBA" id="ARBA00022679"/>
    </source>
</evidence>
<feature type="transmembrane region" description="Helical" evidence="3">
    <location>
        <begin position="12"/>
        <end position="41"/>
    </location>
</feature>
<dbReference type="VEuPathDB" id="CryptoDB:Cvel_8898"/>
<gene>
    <name evidence="5" type="ORF">Cvel_8898</name>
</gene>
<dbReference type="SUPFAM" id="SSF69593">
    <property type="entry name" value="Glycerol-3-phosphate (1)-acyltransferase"/>
    <property type="match status" value="1"/>
</dbReference>
<accession>A0A0G4HW04</accession>
<evidence type="ECO:0000313" key="5">
    <source>
        <dbReference type="EMBL" id="CEM48567.1"/>
    </source>
</evidence>
<organism evidence="5">
    <name type="scientific">Chromera velia CCMP2878</name>
    <dbReference type="NCBI Taxonomy" id="1169474"/>
    <lineage>
        <taxon>Eukaryota</taxon>
        <taxon>Sar</taxon>
        <taxon>Alveolata</taxon>
        <taxon>Colpodellida</taxon>
        <taxon>Chromeraceae</taxon>
        <taxon>Chromera</taxon>
    </lineage>
</organism>
<evidence type="ECO:0000256" key="3">
    <source>
        <dbReference type="SAM" id="Phobius"/>
    </source>
</evidence>
<feature type="domain" description="Phospholipid/glycerol acyltransferase" evidence="4">
    <location>
        <begin position="90"/>
        <end position="214"/>
    </location>
</feature>
<reference evidence="5" key="1">
    <citation type="submission" date="2014-11" db="EMBL/GenBank/DDBJ databases">
        <authorList>
            <person name="Otto D Thomas"/>
            <person name="Naeem Raeece"/>
        </authorList>
    </citation>
    <scope>NUCLEOTIDE SEQUENCE</scope>
</reference>
<keyword evidence="1" id="KW-0808">Transferase</keyword>
<dbReference type="SMART" id="SM00563">
    <property type="entry name" value="PlsC"/>
    <property type="match status" value="1"/>
</dbReference>
<keyword evidence="3" id="KW-0472">Membrane</keyword>
<dbReference type="PhylomeDB" id="A0A0G4HW04"/>
<name>A0A0G4HW04_9ALVE</name>
<dbReference type="PANTHER" id="PTHR10434">
    <property type="entry name" value="1-ACYL-SN-GLYCEROL-3-PHOSPHATE ACYLTRANSFERASE"/>
    <property type="match status" value="1"/>
</dbReference>
<dbReference type="GO" id="GO:0005783">
    <property type="term" value="C:endoplasmic reticulum"/>
    <property type="evidence" value="ECO:0007669"/>
    <property type="project" value="TreeGrafter"/>
</dbReference>
<dbReference type="PANTHER" id="PTHR10434:SF11">
    <property type="entry name" value="1-ACYL-SN-GLYCEROL-3-PHOSPHATE ACYLTRANSFERASE"/>
    <property type="match status" value="1"/>
</dbReference>
<dbReference type="GO" id="GO:0006654">
    <property type="term" value="P:phosphatidic acid biosynthetic process"/>
    <property type="evidence" value="ECO:0007669"/>
    <property type="project" value="TreeGrafter"/>
</dbReference>
<keyword evidence="3" id="KW-0812">Transmembrane</keyword>
<keyword evidence="2" id="KW-0012">Acyltransferase</keyword>
<dbReference type="AlphaFoldDB" id="A0A0G4HW04"/>
<sequence length="289" mass="32518">MVCTSFVRVLATIWLALSLFCTWTLGFVAQVVLWLVFWPFFLCCPRFREVCQGFCFRCASVAGGVWLNPAWKIVVVRGPPKDWDPKKRRTILMANHLSGSDPWVLSSTFFPWEMKYAYKASLHMVPIAGWSIRLAGDLAIYFTKDRGGWGVTPEDIRKMMDRAATLLRMNIGLAVFPEGTRSMSGRLQGFKDGFFRLATEVEDTYILPAALMNTDVAWPLNEKTIACATAYVVYGDPILAEGKSVEELKSEVRDAIICLQKEAPCFDPVRHEPLQATEMSSMRGHGIEG</sequence>
<protein>
    <recommendedName>
        <fullName evidence="4">Phospholipid/glycerol acyltransferase domain-containing protein</fullName>
    </recommendedName>
</protein>
<dbReference type="Pfam" id="PF01553">
    <property type="entry name" value="Acyltransferase"/>
    <property type="match status" value="1"/>
</dbReference>
<dbReference type="EMBL" id="CDMZ01004078">
    <property type="protein sequence ID" value="CEM48567.1"/>
    <property type="molecule type" value="Genomic_DNA"/>
</dbReference>
<dbReference type="InterPro" id="IPR002123">
    <property type="entry name" value="Plipid/glycerol_acylTrfase"/>
</dbReference>